<evidence type="ECO:0000256" key="4">
    <source>
        <dbReference type="SAM" id="SignalP"/>
    </source>
</evidence>
<reference evidence="6 7" key="1">
    <citation type="submission" date="2023-04" db="EMBL/GenBank/DDBJ databases">
        <title>Genome of Basidiobolus ranarum AG-B5.</title>
        <authorList>
            <person name="Stajich J.E."/>
            <person name="Carter-House D."/>
            <person name="Gryganskyi A."/>
        </authorList>
    </citation>
    <scope>NUCLEOTIDE SEQUENCE [LARGE SCALE GENOMIC DNA]</scope>
    <source>
        <strain evidence="6 7">AG-B5</strain>
    </source>
</reference>
<name>A0ABR2VMN0_9FUNG</name>
<dbReference type="InterPro" id="IPR002227">
    <property type="entry name" value="Tyrosinase_Cu-bd"/>
</dbReference>
<dbReference type="PROSITE" id="PS00498">
    <property type="entry name" value="TYROSINASE_2"/>
    <property type="match status" value="1"/>
</dbReference>
<evidence type="ECO:0000256" key="1">
    <source>
        <dbReference type="ARBA" id="ARBA00022723"/>
    </source>
</evidence>
<evidence type="ECO:0000313" key="6">
    <source>
        <dbReference type="EMBL" id="KAK9681150.1"/>
    </source>
</evidence>
<evidence type="ECO:0000256" key="2">
    <source>
        <dbReference type="ARBA" id="ARBA00023008"/>
    </source>
</evidence>
<dbReference type="Gene3D" id="1.10.1280.10">
    <property type="entry name" value="Di-copper center containing domain from catechol oxidase"/>
    <property type="match status" value="1"/>
</dbReference>
<feature type="compositionally biased region" description="Acidic residues" evidence="3">
    <location>
        <begin position="287"/>
        <end position="302"/>
    </location>
</feature>
<keyword evidence="7" id="KW-1185">Reference proteome</keyword>
<feature type="chain" id="PRO_5045122964" description="Tyrosinase copper-binding domain-containing protein" evidence="4">
    <location>
        <begin position="22"/>
        <end position="302"/>
    </location>
</feature>
<feature type="region of interest" description="Disordered" evidence="3">
    <location>
        <begin position="278"/>
        <end position="302"/>
    </location>
</feature>
<dbReference type="Pfam" id="PF00264">
    <property type="entry name" value="Tyrosinase"/>
    <property type="match status" value="1"/>
</dbReference>
<organism evidence="6 7">
    <name type="scientific">Basidiobolus ranarum</name>
    <dbReference type="NCBI Taxonomy" id="34480"/>
    <lineage>
        <taxon>Eukaryota</taxon>
        <taxon>Fungi</taxon>
        <taxon>Fungi incertae sedis</taxon>
        <taxon>Zoopagomycota</taxon>
        <taxon>Entomophthoromycotina</taxon>
        <taxon>Basidiobolomycetes</taxon>
        <taxon>Basidiobolales</taxon>
        <taxon>Basidiobolaceae</taxon>
        <taxon>Basidiobolus</taxon>
    </lineage>
</organism>
<dbReference type="Proteomes" id="UP001479436">
    <property type="component" value="Unassembled WGS sequence"/>
</dbReference>
<feature type="domain" description="Tyrosinase copper-binding" evidence="5">
    <location>
        <begin position="211"/>
        <end position="222"/>
    </location>
</feature>
<feature type="signal peptide" evidence="4">
    <location>
        <begin position="1"/>
        <end position="21"/>
    </location>
</feature>
<evidence type="ECO:0000259" key="5">
    <source>
        <dbReference type="PROSITE" id="PS00498"/>
    </source>
</evidence>
<accession>A0ABR2VMN0</accession>
<dbReference type="EMBL" id="JASJQH010009118">
    <property type="protein sequence ID" value="KAK9681150.1"/>
    <property type="molecule type" value="Genomic_DNA"/>
</dbReference>
<dbReference type="SUPFAM" id="SSF48056">
    <property type="entry name" value="Di-copper centre-containing domain"/>
    <property type="match status" value="1"/>
</dbReference>
<dbReference type="InterPro" id="IPR050316">
    <property type="entry name" value="Tyrosinase/Hemocyanin"/>
</dbReference>
<evidence type="ECO:0000313" key="7">
    <source>
        <dbReference type="Proteomes" id="UP001479436"/>
    </source>
</evidence>
<sequence length="302" mass="35651">MSSLSVLFHTVLILLWDFGWASQCSKIHTRKEIRELSTASRFRFIRAINQLKRNGEYDRITRSHNEEYPYFHRTALFFPWHRLYIRRFEQALQRINSDIALPYWDWTKDADSPADSPVFTWFGGDGRWKDGCVTSGPFAGWVVSTPNRHCLKRTFNWEDSKDLYSTPEDINEINDSARSYHELRSLFEGQPHGGIHHFIGGDMDETWSSNDPLFWIHHAYVDKVWWDWQNSHLSSNEYNGRTINGQSASLNDDLPKLGLQVSQVIDIQDLCYTYSKNDEEERQNRDEDIEEILDEIAEDEYE</sequence>
<dbReference type="PANTHER" id="PTHR11474">
    <property type="entry name" value="TYROSINASE FAMILY MEMBER"/>
    <property type="match status" value="1"/>
</dbReference>
<evidence type="ECO:0000256" key="3">
    <source>
        <dbReference type="SAM" id="MobiDB-lite"/>
    </source>
</evidence>
<gene>
    <name evidence="6" type="ORF">K7432_015733</name>
</gene>
<dbReference type="InterPro" id="IPR008922">
    <property type="entry name" value="Di-copper_centre_dom_sf"/>
</dbReference>
<comment type="caution">
    <text evidence="6">The sequence shown here is derived from an EMBL/GenBank/DDBJ whole genome shotgun (WGS) entry which is preliminary data.</text>
</comment>
<keyword evidence="2" id="KW-0186">Copper</keyword>
<keyword evidence="1" id="KW-0479">Metal-binding</keyword>
<keyword evidence="4" id="KW-0732">Signal</keyword>
<proteinExistence type="predicted"/>
<dbReference type="PRINTS" id="PR00092">
    <property type="entry name" value="TYROSINASE"/>
</dbReference>
<protein>
    <recommendedName>
        <fullName evidence="5">Tyrosinase copper-binding domain-containing protein</fullName>
    </recommendedName>
</protein>
<dbReference type="PANTHER" id="PTHR11474:SF126">
    <property type="entry name" value="TYROSINASE-LIKE PROTEIN TYR-1-RELATED"/>
    <property type="match status" value="1"/>
</dbReference>